<feature type="compositionally biased region" description="Acidic residues" evidence="1">
    <location>
        <begin position="225"/>
        <end position="235"/>
    </location>
</feature>
<sequence length="262" mass="29423">MPSPPPAAKRRRVDSLGIHKPFVSPLKRSPSSPATTDQAPTTTTTTTPKPSARVAAPQATPTTPYTPLRSSNLKPSTSASHQPAQDPEVVQAHQSLRALDSQIRSLRNQNAILQQALDISTSTSTPRLVSLEEKWRKASQQAAEEVFCSFSQSIRDNGGYTVFLKQQQQQQNNNSQNFFGDEREEVDGTNEEDWRDEDGDCLTERGKRQRREDIEDRAKKQQTVEEQEEEEEEQELTLGSMLQVLNIPPEVIGWDSKTQAWK</sequence>
<comment type="caution">
    <text evidence="2">The sequence shown here is derived from an EMBL/GenBank/DDBJ whole genome shotgun (WGS) entry which is preliminary data.</text>
</comment>
<reference evidence="2 3" key="1">
    <citation type="submission" date="2023-11" db="EMBL/GenBank/DDBJ databases">
        <title>Draft genome sequence and annotation of the polyextremotolerant black yeast-like fungus Aureobasidium pullulans NRRL 62042.</title>
        <authorList>
            <person name="Dielentheis-Frenken M.R.E."/>
            <person name="Wibberg D."/>
            <person name="Blank L.M."/>
            <person name="Tiso T."/>
        </authorList>
    </citation>
    <scope>NUCLEOTIDE SEQUENCE [LARGE SCALE GENOMIC DNA]</scope>
    <source>
        <strain evidence="2 3">NRRL 62042</strain>
    </source>
</reference>
<feature type="compositionally biased region" description="Polar residues" evidence="1">
    <location>
        <begin position="68"/>
        <end position="83"/>
    </location>
</feature>
<dbReference type="Gene3D" id="6.10.140.1020">
    <property type="match status" value="1"/>
</dbReference>
<dbReference type="PANTHER" id="PTHR28527">
    <property type="entry name" value="MATING-TYPE SWITCHING PROTEIN SWI2-RELATED"/>
    <property type="match status" value="1"/>
</dbReference>
<dbReference type="Proteomes" id="UP001341245">
    <property type="component" value="Unassembled WGS sequence"/>
</dbReference>
<feature type="region of interest" description="Disordered" evidence="1">
    <location>
        <begin position="168"/>
        <end position="236"/>
    </location>
</feature>
<evidence type="ECO:0000256" key="1">
    <source>
        <dbReference type="SAM" id="MobiDB-lite"/>
    </source>
</evidence>
<keyword evidence="3" id="KW-1185">Reference proteome</keyword>
<protein>
    <recommendedName>
        <fullName evidence="4">Swi5-dependent recombination DNA repair protein 1</fullName>
    </recommendedName>
</protein>
<proteinExistence type="predicted"/>
<accession>A0ABR0TFC3</accession>
<feature type="compositionally biased region" description="Acidic residues" evidence="1">
    <location>
        <begin position="182"/>
        <end position="201"/>
    </location>
</feature>
<feature type="compositionally biased region" description="Basic and acidic residues" evidence="1">
    <location>
        <begin position="202"/>
        <end position="223"/>
    </location>
</feature>
<feature type="compositionally biased region" description="Low complexity" evidence="1">
    <location>
        <begin position="29"/>
        <end position="67"/>
    </location>
</feature>
<name>A0ABR0TFC3_AURPU</name>
<feature type="compositionally biased region" description="Low complexity" evidence="1">
    <location>
        <begin position="168"/>
        <end position="177"/>
    </location>
</feature>
<evidence type="ECO:0008006" key="4">
    <source>
        <dbReference type="Google" id="ProtNLM"/>
    </source>
</evidence>
<dbReference type="PANTHER" id="PTHR28527:SF1">
    <property type="entry name" value="SWI5-DEPENDENT RECOMBINATION DNA REPAIR PROTEIN 1"/>
    <property type="match status" value="1"/>
</dbReference>
<gene>
    <name evidence="2" type="ORF">QM012_000981</name>
</gene>
<organism evidence="2 3">
    <name type="scientific">Aureobasidium pullulans</name>
    <name type="common">Black yeast</name>
    <name type="synonym">Pullularia pullulans</name>
    <dbReference type="NCBI Taxonomy" id="5580"/>
    <lineage>
        <taxon>Eukaryota</taxon>
        <taxon>Fungi</taxon>
        <taxon>Dikarya</taxon>
        <taxon>Ascomycota</taxon>
        <taxon>Pezizomycotina</taxon>
        <taxon>Dothideomycetes</taxon>
        <taxon>Dothideomycetidae</taxon>
        <taxon>Dothideales</taxon>
        <taxon>Saccotheciaceae</taxon>
        <taxon>Aureobasidium</taxon>
    </lineage>
</organism>
<evidence type="ECO:0000313" key="3">
    <source>
        <dbReference type="Proteomes" id="UP001341245"/>
    </source>
</evidence>
<feature type="region of interest" description="Disordered" evidence="1">
    <location>
        <begin position="1"/>
        <end position="90"/>
    </location>
</feature>
<dbReference type="EMBL" id="JASGXD010000010">
    <property type="protein sequence ID" value="KAK6003136.1"/>
    <property type="molecule type" value="Genomic_DNA"/>
</dbReference>
<evidence type="ECO:0000313" key="2">
    <source>
        <dbReference type="EMBL" id="KAK6003136.1"/>
    </source>
</evidence>